<sequence>MDQSWLTSTIDYMYKTVSGENDEGKSNSDYQRAFSNGIWVNDLPSNNYEPLESSCLDKRKSSPQEYEREVQQLRRKISSLQASYAAKNKEVESLKKQLEEHGIKTHLREKDELEQKIKDTQQQLKKAKKRALLAKGNLIKKERELHYLKSITQISQEREKKLIENNISIMDETVQLREQFETFKKETLEEIAKGMAHQQFASNTMQTQCKEKGTESVRWVDSSLIEKTNELSQQVEKVKRDIIKEEERINHQHDQLKVLLDTAHDALEVPTGKSGVLNARPLPSNSGVAQVAVPVEVKQFMFNPTETMTTPQPQTIYQNQTEKGTESVRWVDSSLIEKTNELSQQVEKVKRDIIKEEERINHQHDQLKVLLDTAHDALEVPTGKSGVLNARPLPSNSGVAQVAVPVEVKQFMFNPTETMTTPQPQTIYQNQTDNIYRHGHHLSQKTVCKQTPLSQHMVVPGNHREIHTNSIRNCPDTESKGKYLVKNCIRAASVESSKQSLNSQ</sequence>
<keyword evidence="3" id="KW-1185">Reference proteome</keyword>
<feature type="coiled-coil region" evidence="1">
    <location>
        <begin position="63"/>
        <end position="137"/>
    </location>
</feature>
<evidence type="ECO:0000313" key="2">
    <source>
        <dbReference type="EMBL" id="KAK2573934.1"/>
    </source>
</evidence>
<reference evidence="2" key="1">
    <citation type="journal article" date="2023" name="G3 (Bethesda)">
        <title>Whole genome assembly and annotation of the endangered Caribbean coral Acropora cervicornis.</title>
        <authorList>
            <person name="Selwyn J.D."/>
            <person name="Vollmer S.V."/>
        </authorList>
    </citation>
    <scope>NUCLEOTIDE SEQUENCE</scope>
    <source>
        <strain evidence="2">K2</strain>
    </source>
</reference>
<gene>
    <name evidence="2" type="ORF">P5673_000042</name>
</gene>
<reference evidence="2" key="2">
    <citation type="journal article" date="2023" name="Science">
        <title>Genomic signatures of disease resistance in endangered staghorn corals.</title>
        <authorList>
            <person name="Vollmer S.V."/>
            <person name="Selwyn J.D."/>
            <person name="Despard B.A."/>
            <person name="Roesel C.L."/>
        </authorList>
    </citation>
    <scope>NUCLEOTIDE SEQUENCE</scope>
    <source>
        <strain evidence="2">K2</strain>
    </source>
</reference>
<proteinExistence type="predicted"/>
<organism evidence="2 3">
    <name type="scientific">Acropora cervicornis</name>
    <name type="common">Staghorn coral</name>
    <dbReference type="NCBI Taxonomy" id="6130"/>
    <lineage>
        <taxon>Eukaryota</taxon>
        <taxon>Metazoa</taxon>
        <taxon>Cnidaria</taxon>
        <taxon>Anthozoa</taxon>
        <taxon>Hexacorallia</taxon>
        <taxon>Scleractinia</taxon>
        <taxon>Astrocoeniina</taxon>
        <taxon>Acroporidae</taxon>
        <taxon>Acropora</taxon>
    </lineage>
</organism>
<protein>
    <submittedName>
        <fullName evidence="2">Uncharacterized protein</fullName>
    </submittedName>
</protein>
<evidence type="ECO:0000256" key="1">
    <source>
        <dbReference type="SAM" id="Coils"/>
    </source>
</evidence>
<keyword evidence="1" id="KW-0175">Coiled coil</keyword>
<name>A0AAD9VGT6_ACRCE</name>
<dbReference type="Proteomes" id="UP001249851">
    <property type="component" value="Unassembled WGS sequence"/>
</dbReference>
<dbReference type="AlphaFoldDB" id="A0AAD9VGT6"/>
<comment type="caution">
    <text evidence="2">The sequence shown here is derived from an EMBL/GenBank/DDBJ whole genome shotgun (WGS) entry which is preliminary data.</text>
</comment>
<evidence type="ECO:0000313" key="3">
    <source>
        <dbReference type="Proteomes" id="UP001249851"/>
    </source>
</evidence>
<dbReference type="EMBL" id="JARQWQ010000001">
    <property type="protein sequence ID" value="KAK2573934.1"/>
    <property type="molecule type" value="Genomic_DNA"/>
</dbReference>
<accession>A0AAD9VGT6</accession>